<dbReference type="RefSeq" id="WP_345623586.1">
    <property type="nucleotide sequence ID" value="NZ_BAABIG010000072.1"/>
</dbReference>
<keyword evidence="4" id="KW-1185">Reference proteome</keyword>
<feature type="region of interest" description="Disordered" evidence="1">
    <location>
        <begin position="82"/>
        <end position="103"/>
    </location>
</feature>
<protein>
    <recommendedName>
        <fullName evidence="2">Carrier domain-containing protein</fullName>
    </recommendedName>
</protein>
<comment type="caution">
    <text evidence="3">The sequence shown here is derived from an EMBL/GenBank/DDBJ whole genome shotgun (WGS) entry which is preliminary data.</text>
</comment>
<sequence length="103" mass="11331">MTAPHRSSAEETDIHRSVESIASEVLQRNDIDPAMDLFDQGATSLALIRIVAQINERFAIEFDVAILEEASVDAMSEIVRAQTGDAQTERAQTETEERLTAKG</sequence>
<evidence type="ECO:0000313" key="4">
    <source>
        <dbReference type="Proteomes" id="UP001501265"/>
    </source>
</evidence>
<dbReference type="PROSITE" id="PS50075">
    <property type="entry name" value="CARRIER"/>
    <property type="match status" value="1"/>
</dbReference>
<feature type="compositionally biased region" description="Basic and acidic residues" evidence="1">
    <location>
        <begin position="87"/>
        <end position="103"/>
    </location>
</feature>
<evidence type="ECO:0000259" key="2">
    <source>
        <dbReference type="PROSITE" id="PS50075"/>
    </source>
</evidence>
<evidence type="ECO:0000313" key="3">
    <source>
        <dbReference type="EMBL" id="GAA4818630.1"/>
    </source>
</evidence>
<dbReference type="SUPFAM" id="SSF47336">
    <property type="entry name" value="ACP-like"/>
    <property type="match status" value="1"/>
</dbReference>
<name>A0ABP9D0B8_9ACTN</name>
<organism evidence="3 4">
    <name type="scientific">Streptomyces ziwulingensis</name>
    <dbReference type="NCBI Taxonomy" id="1045501"/>
    <lineage>
        <taxon>Bacteria</taxon>
        <taxon>Bacillati</taxon>
        <taxon>Actinomycetota</taxon>
        <taxon>Actinomycetes</taxon>
        <taxon>Kitasatosporales</taxon>
        <taxon>Streptomycetaceae</taxon>
        <taxon>Streptomyces</taxon>
    </lineage>
</organism>
<dbReference type="Pfam" id="PF00550">
    <property type="entry name" value="PP-binding"/>
    <property type="match status" value="1"/>
</dbReference>
<accession>A0ABP9D0B8</accession>
<feature type="domain" description="Carrier" evidence="2">
    <location>
        <begin position="9"/>
        <end position="86"/>
    </location>
</feature>
<dbReference type="Gene3D" id="1.10.1200.10">
    <property type="entry name" value="ACP-like"/>
    <property type="match status" value="1"/>
</dbReference>
<reference evidence="4" key="1">
    <citation type="journal article" date="2019" name="Int. J. Syst. Evol. Microbiol.">
        <title>The Global Catalogue of Microorganisms (GCM) 10K type strain sequencing project: providing services to taxonomists for standard genome sequencing and annotation.</title>
        <authorList>
            <consortium name="The Broad Institute Genomics Platform"/>
            <consortium name="The Broad Institute Genome Sequencing Center for Infectious Disease"/>
            <person name="Wu L."/>
            <person name="Ma J."/>
        </authorList>
    </citation>
    <scope>NUCLEOTIDE SEQUENCE [LARGE SCALE GENOMIC DNA]</scope>
    <source>
        <strain evidence="4">JCM 18081</strain>
    </source>
</reference>
<dbReference type="InterPro" id="IPR009081">
    <property type="entry name" value="PP-bd_ACP"/>
</dbReference>
<dbReference type="EMBL" id="BAABIG010000072">
    <property type="protein sequence ID" value="GAA4818630.1"/>
    <property type="molecule type" value="Genomic_DNA"/>
</dbReference>
<proteinExistence type="predicted"/>
<evidence type="ECO:0000256" key="1">
    <source>
        <dbReference type="SAM" id="MobiDB-lite"/>
    </source>
</evidence>
<gene>
    <name evidence="3" type="ORF">GCM10023220_59280</name>
</gene>
<dbReference type="Proteomes" id="UP001501265">
    <property type="component" value="Unassembled WGS sequence"/>
</dbReference>
<dbReference type="InterPro" id="IPR036736">
    <property type="entry name" value="ACP-like_sf"/>
</dbReference>